<keyword evidence="1" id="KW-0472">Membrane</keyword>
<reference evidence="5" key="1">
    <citation type="journal article" date="2019" name="Int. J. Syst. Evol. Microbiol.">
        <title>The Global Catalogue of Microorganisms (GCM) 10K type strain sequencing project: providing services to taxonomists for standard genome sequencing and annotation.</title>
        <authorList>
            <consortium name="The Broad Institute Genomics Platform"/>
            <consortium name="The Broad Institute Genome Sequencing Center for Infectious Disease"/>
            <person name="Wu L."/>
            <person name="Ma J."/>
        </authorList>
    </citation>
    <scope>NUCLEOTIDE SEQUENCE [LARGE SCALE GENOMIC DNA]</scope>
    <source>
        <strain evidence="5">CGMCC 1.15419</strain>
    </source>
</reference>
<dbReference type="CDD" id="cd07185">
    <property type="entry name" value="OmpA_C-like"/>
    <property type="match status" value="1"/>
</dbReference>
<evidence type="ECO:0000313" key="4">
    <source>
        <dbReference type="EMBL" id="GGF71430.1"/>
    </source>
</evidence>
<dbReference type="PROSITE" id="PS51123">
    <property type="entry name" value="OMPA_2"/>
    <property type="match status" value="1"/>
</dbReference>
<proteinExistence type="predicted"/>
<dbReference type="PANTHER" id="PTHR30329">
    <property type="entry name" value="STATOR ELEMENT OF FLAGELLAR MOTOR COMPLEX"/>
    <property type="match status" value="1"/>
</dbReference>
<feature type="domain" description="OmpA-like" evidence="3">
    <location>
        <begin position="265"/>
        <end position="385"/>
    </location>
</feature>
<dbReference type="Gene3D" id="3.30.1330.60">
    <property type="entry name" value="OmpA-like domain"/>
    <property type="match status" value="1"/>
</dbReference>
<keyword evidence="5" id="KW-1185">Reference proteome</keyword>
<evidence type="ECO:0000259" key="3">
    <source>
        <dbReference type="PROSITE" id="PS51123"/>
    </source>
</evidence>
<evidence type="ECO:0000256" key="1">
    <source>
        <dbReference type="PROSITE-ProRule" id="PRU00473"/>
    </source>
</evidence>
<evidence type="ECO:0000256" key="2">
    <source>
        <dbReference type="SAM" id="MobiDB-lite"/>
    </source>
</evidence>
<feature type="compositionally biased region" description="Basic and acidic residues" evidence="2">
    <location>
        <begin position="32"/>
        <end position="42"/>
    </location>
</feature>
<comment type="caution">
    <text evidence="4">The sequence shown here is derived from an EMBL/GenBank/DDBJ whole genome shotgun (WGS) entry which is preliminary data.</text>
</comment>
<dbReference type="SUPFAM" id="SSF103088">
    <property type="entry name" value="OmpA-like"/>
    <property type="match status" value="1"/>
</dbReference>
<dbReference type="InterPro" id="IPR050330">
    <property type="entry name" value="Bact_OuterMem_StrucFunc"/>
</dbReference>
<evidence type="ECO:0000313" key="5">
    <source>
        <dbReference type="Proteomes" id="UP000640509"/>
    </source>
</evidence>
<dbReference type="Proteomes" id="UP000640509">
    <property type="component" value="Unassembled WGS sequence"/>
</dbReference>
<feature type="region of interest" description="Disordered" evidence="2">
    <location>
        <begin position="1"/>
        <end position="46"/>
    </location>
</feature>
<name>A0ABQ1VKT8_9RHOB</name>
<dbReference type="PANTHER" id="PTHR30329:SF21">
    <property type="entry name" value="LIPOPROTEIN YIAD-RELATED"/>
    <property type="match status" value="1"/>
</dbReference>
<dbReference type="InterPro" id="IPR006665">
    <property type="entry name" value="OmpA-like"/>
</dbReference>
<sequence>MTTRREGAAQRAGQQVPRQNRQPQAVTPQGEAARRAARETRAARAAALNEDRRGRIVEQRITRENSRSSDEDFQTNLRDVLRARDQQRAEARADNDDDRNDLVKALLLGLGTVAVGSYLNNNRQVALATPDRVVVTEADGSQQVIKDEVALLRQPGSTVTTENFDDGSSRTVVTRADGSRVVTIRDADLRVLRRTLISPDGSQTRLIDDTAEVEPVDIATLPAPAPVYGSVTQDDEAALREALRSEVDIDRRFTLEQVRSISEVRSLVAPVNIDAITFDSGSAAISPDQARQLSTLGNAIQDAIAENRQEIFLIEGHTDLVGSDAANLALSDRRAESVALALSEYFQVPPENLVVQGYGEQYPQIRREGDIRENRRATVRRITDLLQTADAQ</sequence>
<feature type="compositionally biased region" description="Polar residues" evidence="2">
    <location>
        <begin position="12"/>
        <end position="27"/>
    </location>
</feature>
<protein>
    <recommendedName>
        <fullName evidence="3">OmpA-like domain-containing protein</fullName>
    </recommendedName>
</protein>
<accession>A0ABQ1VKT8</accession>
<dbReference type="RefSeq" id="WP_229665169.1">
    <property type="nucleotide sequence ID" value="NZ_BMIV01000008.1"/>
</dbReference>
<dbReference type="EMBL" id="BMIV01000008">
    <property type="protein sequence ID" value="GGF71430.1"/>
    <property type="molecule type" value="Genomic_DNA"/>
</dbReference>
<gene>
    <name evidence="4" type="ORF">GCM10011402_24990</name>
</gene>
<dbReference type="Pfam" id="PF00691">
    <property type="entry name" value="OmpA"/>
    <property type="match status" value="1"/>
</dbReference>
<organism evidence="4 5">
    <name type="scientific">Paracoccus acridae</name>
    <dbReference type="NCBI Taxonomy" id="1795310"/>
    <lineage>
        <taxon>Bacteria</taxon>
        <taxon>Pseudomonadati</taxon>
        <taxon>Pseudomonadota</taxon>
        <taxon>Alphaproteobacteria</taxon>
        <taxon>Rhodobacterales</taxon>
        <taxon>Paracoccaceae</taxon>
        <taxon>Paracoccus</taxon>
    </lineage>
</organism>
<dbReference type="InterPro" id="IPR036737">
    <property type="entry name" value="OmpA-like_sf"/>
</dbReference>